<evidence type="ECO:0000256" key="5">
    <source>
        <dbReference type="RuleBase" id="RU003682"/>
    </source>
</evidence>
<dbReference type="EnsemblPlants" id="ORUFI09G07570.1">
    <property type="protein sequence ID" value="ORUFI09G07570.1"/>
    <property type="gene ID" value="ORUFI09G07570"/>
</dbReference>
<dbReference type="Gramene" id="ORUFI09G07570.1">
    <property type="protein sequence ID" value="ORUFI09G07570.1"/>
    <property type="gene ID" value="ORUFI09G07570"/>
</dbReference>
<dbReference type="InterPro" id="IPR005123">
    <property type="entry name" value="Oxoglu/Fe-dep_dioxygenase_dom"/>
</dbReference>
<dbReference type="InterPro" id="IPR026992">
    <property type="entry name" value="DIOX_N"/>
</dbReference>
<dbReference type="HOGENOM" id="CLU_010119_16_0_1"/>
<keyword evidence="4 5" id="KW-0408">Iron</keyword>
<dbReference type="PROSITE" id="PS51471">
    <property type="entry name" value="FE2OG_OXY"/>
    <property type="match status" value="1"/>
</dbReference>
<dbReference type="FunFam" id="2.60.120.330:FF:000100">
    <property type="entry name" value="Os09g0353400 protein"/>
    <property type="match status" value="1"/>
</dbReference>
<comment type="similarity">
    <text evidence="1 5">Belongs to the iron/ascorbate-dependent oxidoreductase family.</text>
</comment>
<keyword evidence="3 5" id="KW-0560">Oxidoreductase</keyword>
<dbReference type="Pfam" id="PF03171">
    <property type="entry name" value="2OG-FeII_Oxy"/>
    <property type="match status" value="1"/>
</dbReference>
<dbReference type="InterPro" id="IPR050295">
    <property type="entry name" value="Plant_2OG-oxidoreductases"/>
</dbReference>
<dbReference type="GO" id="GO:0046872">
    <property type="term" value="F:metal ion binding"/>
    <property type="evidence" value="ECO:0007669"/>
    <property type="project" value="UniProtKB-KW"/>
</dbReference>
<feature type="domain" description="Fe2OG dioxygenase" evidence="6">
    <location>
        <begin position="185"/>
        <end position="280"/>
    </location>
</feature>
<evidence type="ECO:0000259" key="6">
    <source>
        <dbReference type="PROSITE" id="PS51471"/>
    </source>
</evidence>
<evidence type="ECO:0000256" key="4">
    <source>
        <dbReference type="ARBA" id="ARBA00023004"/>
    </source>
</evidence>
<dbReference type="InterPro" id="IPR027443">
    <property type="entry name" value="IPNS-like_sf"/>
</dbReference>
<protein>
    <recommendedName>
        <fullName evidence="6">Fe2OG dioxygenase domain-containing protein</fullName>
    </recommendedName>
</protein>
<evidence type="ECO:0000256" key="1">
    <source>
        <dbReference type="ARBA" id="ARBA00008056"/>
    </source>
</evidence>
<dbReference type="Proteomes" id="UP000008022">
    <property type="component" value="Unassembled WGS sequence"/>
</dbReference>
<dbReference type="InterPro" id="IPR044861">
    <property type="entry name" value="IPNS-like_FE2OG_OXY"/>
</dbReference>
<proteinExistence type="inferred from homology"/>
<dbReference type="SUPFAM" id="SSF51197">
    <property type="entry name" value="Clavaminate synthase-like"/>
    <property type="match status" value="1"/>
</dbReference>
<dbReference type="Pfam" id="PF14226">
    <property type="entry name" value="DIOX_N"/>
    <property type="match status" value="1"/>
</dbReference>
<evidence type="ECO:0000313" key="7">
    <source>
        <dbReference type="EnsemblPlants" id="ORUFI09G07570.1"/>
    </source>
</evidence>
<dbReference type="PANTHER" id="PTHR47991">
    <property type="entry name" value="OXOGLUTARATE/IRON-DEPENDENT DIOXYGENASE"/>
    <property type="match status" value="1"/>
</dbReference>
<accession>A0A0E0QQ85</accession>
<keyword evidence="2 5" id="KW-0479">Metal-binding</keyword>
<reference evidence="7" key="2">
    <citation type="submission" date="2015-06" db="UniProtKB">
        <authorList>
            <consortium name="EnsemblPlants"/>
        </authorList>
    </citation>
    <scope>IDENTIFICATION</scope>
</reference>
<dbReference type="STRING" id="4529.A0A0E0QQ85"/>
<name>A0A0E0QQ85_ORYRU</name>
<dbReference type="OMA" id="MTLHHYP"/>
<reference evidence="8" key="1">
    <citation type="submission" date="2013-06" db="EMBL/GenBank/DDBJ databases">
        <authorList>
            <person name="Zhao Q."/>
        </authorList>
    </citation>
    <scope>NUCLEOTIDE SEQUENCE</scope>
    <source>
        <strain evidence="8">cv. W1943</strain>
    </source>
</reference>
<sequence>MEGSKLIINRDIITEAAAMAFADPNLQIPDRYDRSGEVPAGEVVVADDDESYDLPVVDMARLLDPEHREAEVAWLCSACRSWGFFQLINHGVDEAVIQKMKDNTVHFFELPLEDKNAVAVCPDGGIEGFGHHFRTSADKLDWAENLIVETQPIERRKLEFWPSNPPTFRSLLHSCLILSPFYSSSSSSLGPCNHPEKVIGIAPHSDGFGLTLLLQVNDTPGLQISKDGRWHPVRPQTSAFVINVGEILEVLTNGHYKSVFHRVVVDTERGRDTIVVFQDACINGVVKPLLELGEARYHAIDRLEYSKGHATEIFSRGERFVDILKK</sequence>
<dbReference type="eggNOG" id="KOG0143">
    <property type="taxonomic scope" value="Eukaryota"/>
</dbReference>
<evidence type="ECO:0000256" key="3">
    <source>
        <dbReference type="ARBA" id="ARBA00023002"/>
    </source>
</evidence>
<dbReference type="GO" id="GO:0016491">
    <property type="term" value="F:oxidoreductase activity"/>
    <property type="evidence" value="ECO:0007669"/>
    <property type="project" value="UniProtKB-KW"/>
</dbReference>
<evidence type="ECO:0000313" key="8">
    <source>
        <dbReference type="Proteomes" id="UP000008022"/>
    </source>
</evidence>
<organism evidence="7 8">
    <name type="scientific">Oryza rufipogon</name>
    <name type="common">Brownbeard rice</name>
    <name type="synonym">Asian wild rice</name>
    <dbReference type="NCBI Taxonomy" id="4529"/>
    <lineage>
        <taxon>Eukaryota</taxon>
        <taxon>Viridiplantae</taxon>
        <taxon>Streptophyta</taxon>
        <taxon>Embryophyta</taxon>
        <taxon>Tracheophyta</taxon>
        <taxon>Spermatophyta</taxon>
        <taxon>Magnoliopsida</taxon>
        <taxon>Liliopsida</taxon>
        <taxon>Poales</taxon>
        <taxon>Poaceae</taxon>
        <taxon>BOP clade</taxon>
        <taxon>Oryzoideae</taxon>
        <taxon>Oryzeae</taxon>
        <taxon>Oryzinae</taxon>
        <taxon>Oryza</taxon>
    </lineage>
</organism>
<dbReference type="Gene3D" id="2.60.120.330">
    <property type="entry name" value="B-lactam Antibiotic, Isopenicillin N Synthase, Chain"/>
    <property type="match status" value="2"/>
</dbReference>
<dbReference type="AlphaFoldDB" id="A0A0E0QQ85"/>
<keyword evidence="8" id="KW-1185">Reference proteome</keyword>
<evidence type="ECO:0000256" key="2">
    <source>
        <dbReference type="ARBA" id="ARBA00022723"/>
    </source>
</evidence>